<dbReference type="Proteomes" id="UP000789508">
    <property type="component" value="Unassembled WGS sequence"/>
</dbReference>
<name>A0A9N9J7T7_9GLOM</name>
<feature type="non-terminal residue" evidence="1">
    <location>
        <position position="1"/>
    </location>
</feature>
<evidence type="ECO:0000313" key="2">
    <source>
        <dbReference type="Proteomes" id="UP000789508"/>
    </source>
</evidence>
<evidence type="ECO:0000313" key="1">
    <source>
        <dbReference type="EMBL" id="CAG8766388.1"/>
    </source>
</evidence>
<reference evidence="1" key="1">
    <citation type="submission" date="2021-06" db="EMBL/GenBank/DDBJ databases">
        <authorList>
            <person name="Kallberg Y."/>
            <person name="Tangrot J."/>
            <person name="Rosling A."/>
        </authorList>
    </citation>
    <scope>NUCLEOTIDE SEQUENCE</scope>
    <source>
        <strain evidence="1">FL130A</strain>
    </source>
</reference>
<protein>
    <submittedName>
        <fullName evidence="1">5847_t:CDS:1</fullName>
    </submittedName>
</protein>
<comment type="caution">
    <text evidence="1">The sequence shown here is derived from an EMBL/GenBank/DDBJ whole genome shotgun (WGS) entry which is preliminary data.</text>
</comment>
<feature type="non-terminal residue" evidence="1">
    <location>
        <position position="193"/>
    </location>
</feature>
<dbReference type="AlphaFoldDB" id="A0A9N9J7T7"/>
<keyword evidence="2" id="KW-1185">Reference proteome</keyword>
<dbReference type="OrthoDB" id="2409807at2759"/>
<gene>
    <name evidence="1" type="ORF">ALEPTO_LOCUS13899</name>
</gene>
<organism evidence="1 2">
    <name type="scientific">Ambispora leptoticha</name>
    <dbReference type="NCBI Taxonomy" id="144679"/>
    <lineage>
        <taxon>Eukaryota</taxon>
        <taxon>Fungi</taxon>
        <taxon>Fungi incertae sedis</taxon>
        <taxon>Mucoromycota</taxon>
        <taxon>Glomeromycotina</taxon>
        <taxon>Glomeromycetes</taxon>
        <taxon>Archaeosporales</taxon>
        <taxon>Ambisporaceae</taxon>
        <taxon>Ambispora</taxon>
    </lineage>
</organism>
<sequence>SNIPDIEVLTSNNIEQKKSPLLTIDELIKWLSKPKIKNNKKIRSKLIPKTDKEWFDLMELDKDKDSEPNDSEYDTADEDPDVYFEKIKDPYINRISEAEKFNEGEVCDYYAFVPKGYYTENEPLGFFESIEEKIANVYKRELALKGGLKHETIEIIREDRINATIEKGYNEIIDQIEDEAIQESGWSFVRAEE</sequence>
<accession>A0A9N9J7T7</accession>
<proteinExistence type="predicted"/>
<dbReference type="EMBL" id="CAJVPS010049535">
    <property type="protein sequence ID" value="CAG8766388.1"/>
    <property type="molecule type" value="Genomic_DNA"/>
</dbReference>